<evidence type="ECO:0000313" key="5">
    <source>
        <dbReference type="Proteomes" id="UP000516260"/>
    </source>
</evidence>
<feature type="compositionally biased region" description="Basic and acidic residues" evidence="2">
    <location>
        <begin position="460"/>
        <end position="471"/>
    </location>
</feature>
<dbReference type="GO" id="GO:0032266">
    <property type="term" value="F:phosphatidylinositol-3-phosphate binding"/>
    <property type="evidence" value="ECO:0007669"/>
    <property type="project" value="TreeGrafter"/>
</dbReference>
<dbReference type="InterPro" id="IPR057971">
    <property type="entry name" value="PKHA4-7_TBCA"/>
</dbReference>
<dbReference type="EMBL" id="SWLE01000004">
    <property type="protein sequence ID" value="TNN00289.1"/>
    <property type="molecule type" value="Genomic_DNA"/>
</dbReference>
<dbReference type="GO" id="GO:0005829">
    <property type="term" value="C:cytosol"/>
    <property type="evidence" value="ECO:0007669"/>
    <property type="project" value="TreeGrafter"/>
</dbReference>
<feature type="region of interest" description="Disordered" evidence="2">
    <location>
        <begin position="685"/>
        <end position="713"/>
    </location>
</feature>
<feature type="compositionally biased region" description="Basic and acidic residues" evidence="2">
    <location>
        <begin position="384"/>
        <end position="399"/>
    </location>
</feature>
<dbReference type="Pfam" id="PF25541">
    <property type="entry name" value="TBCA_PH"/>
    <property type="match status" value="1"/>
</dbReference>
<keyword evidence="5" id="KW-1185">Reference proteome</keyword>
<protein>
    <recommendedName>
        <fullName evidence="3">Pleckstrin homology domain-containing protein</fullName>
    </recommendedName>
</protein>
<dbReference type="GO" id="GO:0070273">
    <property type="term" value="F:phosphatidylinositol-4-phosphate binding"/>
    <property type="evidence" value="ECO:0007669"/>
    <property type="project" value="TreeGrafter"/>
</dbReference>
<organism evidence="4 5">
    <name type="scientific">Takifugu bimaculatus</name>
    <dbReference type="NCBI Taxonomy" id="433685"/>
    <lineage>
        <taxon>Eukaryota</taxon>
        <taxon>Metazoa</taxon>
        <taxon>Chordata</taxon>
        <taxon>Craniata</taxon>
        <taxon>Vertebrata</taxon>
        <taxon>Euteleostomi</taxon>
        <taxon>Actinopterygii</taxon>
        <taxon>Neopterygii</taxon>
        <taxon>Teleostei</taxon>
        <taxon>Neoteleostei</taxon>
        <taxon>Acanthomorphata</taxon>
        <taxon>Eupercaria</taxon>
        <taxon>Tetraodontiformes</taxon>
        <taxon>Tetradontoidea</taxon>
        <taxon>Tetraodontidae</taxon>
        <taxon>Takifugu</taxon>
    </lineage>
</organism>
<feature type="region of interest" description="Disordered" evidence="2">
    <location>
        <begin position="374"/>
        <end position="543"/>
    </location>
</feature>
<dbReference type="GO" id="GO:0080025">
    <property type="term" value="F:phosphatidylinositol-3,5-bisphosphate binding"/>
    <property type="evidence" value="ECO:0007669"/>
    <property type="project" value="TreeGrafter"/>
</dbReference>
<dbReference type="Proteomes" id="UP000516260">
    <property type="component" value="Chromosome 12"/>
</dbReference>
<evidence type="ECO:0000256" key="1">
    <source>
        <dbReference type="SAM" id="Coils"/>
    </source>
</evidence>
<name>A0A4Z2C807_9TELE</name>
<proteinExistence type="predicted"/>
<feature type="region of interest" description="Disordered" evidence="2">
    <location>
        <begin position="1"/>
        <end position="21"/>
    </location>
</feature>
<feature type="compositionally biased region" description="Basic residues" evidence="2">
    <location>
        <begin position="496"/>
        <end position="511"/>
    </location>
</feature>
<evidence type="ECO:0000313" key="4">
    <source>
        <dbReference type="EMBL" id="TNN00289.1"/>
    </source>
</evidence>
<feature type="coiled-coil region" evidence="1">
    <location>
        <begin position="243"/>
        <end position="270"/>
    </location>
</feature>
<reference evidence="4 5" key="1">
    <citation type="submission" date="2019-04" db="EMBL/GenBank/DDBJ databases">
        <title>The sequence and de novo assembly of Takifugu bimaculatus genome using PacBio and Hi-C technologies.</title>
        <authorList>
            <person name="Xu P."/>
            <person name="Liu B."/>
            <person name="Zhou Z."/>
        </authorList>
    </citation>
    <scope>NUCLEOTIDE SEQUENCE [LARGE SCALE GENOMIC DNA]</scope>
    <source>
        <strain evidence="4">TB-2018</strain>
        <tissue evidence="4">Muscle</tissue>
    </source>
</reference>
<comment type="caution">
    <text evidence="4">The sequence shown here is derived from an EMBL/GenBank/DDBJ whole genome shotgun (WGS) entry which is preliminary data.</text>
</comment>
<dbReference type="GO" id="GO:0010314">
    <property type="term" value="F:phosphatidylinositol-5-phosphate binding"/>
    <property type="evidence" value="ECO:0007669"/>
    <property type="project" value="TreeGrafter"/>
</dbReference>
<feature type="compositionally biased region" description="Basic and acidic residues" evidence="2">
    <location>
        <begin position="483"/>
        <end position="495"/>
    </location>
</feature>
<gene>
    <name evidence="4" type="ORF">fugu_011535</name>
</gene>
<keyword evidence="1" id="KW-0175">Coiled coil</keyword>
<dbReference type="PANTHER" id="PTHR12752:SF3">
    <property type="entry name" value="PLECKSTRIN HOMOLOGY DOMAIN-CONTAINING FAMILY A MEMBER 5"/>
    <property type="match status" value="1"/>
</dbReference>
<evidence type="ECO:0000256" key="2">
    <source>
        <dbReference type="SAM" id="MobiDB-lite"/>
    </source>
</evidence>
<evidence type="ECO:0000259" key="3">
    <source>
        <dbReference type="Pfam" id="PF25541"/>
    </source>
</evidence>
<feature type="domain" description="Pleckstrin homology" evidence="3">
    <location>
        <begin position="224"/>
        <end position="366"/>
    </location>
</feature>
<feature type="compositionally biased region" description="Low complexity" evidence="2">
    <location>
        <begin position="516"/>
        <end position="527"/>
    </location>
</feature>
<accession>A0A4Z2C807</accession>
<dbReference type="AlphaFoldDB" id="A0A4Z2C807"/>
<sequence>MHQLEQWVRTQRGRGQDEDNRSIASYQTLPRNMPSHRVQYMPQYGETYCSIPRNSIAQRDSICSISPSLYEALGPSPVDKRRSMRDDTMWHLFEWQQRQAYARQPGLYNNMSSPKTMMNLSEHAVPMHSIPPSPSHGSLSMYGGYSPMRSYSMLGARSEVSSPIYRRDQSFERRQRPQYSKYVYPPDRRSMPVGIPVQTITSQSLQSKTLGPDDYRDYAYTCLPEEMDVDSKLSRMCELDKILRTQEEKLQQLYREKHTLETALLSASQEIEMGSDNPAAMQSVIQQRDLLESGLLSTCREISRVTAELERLWREYDKIEGEVTVTKNILLEQLEALGSPQMEPPSQQHVFFQKELWKIQDVLEALSQHKAQRHAVDGMNPYKHRAEQGPDYRLYKSEPELTTVTEVDENNGEDRSEHPPETPGNKGMSYPVGIVPPRTKSPVPESSSIASYVTLRKNKKSDSRMQERPRSAVEQQLCPGESGRPRMSVEEQLERIRRHQQGALREKKKGLGIRASSQDSTPSRSQSFTKENHFRSVQSQMRRRDEVISCDIRELEASLRQQEVVREQETPAEEIARLKEASADDHINMDRELSVPDKVLIPERYVESDPEEVLSPEQEADKQRKVDRIKALIVKNSMQNVLPSLALSPEDDTVEEVTLQEKEKLINISYELAAEASKRSKLVAVKSLSQSPPPLPQSPNTPQLTDGSHFMCV</sequence>
<dbReference type="PANTHER" id="PTHR12752">
    <property type="entry name" value="PHOSPHOINOSITOL 3-PHOSPHATE-BINDING PROTEIN"/>
    <property type="match status" value="1"/>
</dbReference>